<dbReference type="EMBL" id="CH474012">
    <property type="protein sequence ID" value="EDL89672.1"/>
    <property type="molecule type" value="Genomic_DNA"/>
</dbReference>
<proteinExistence type="predicted"/>
<reference evidence="1 2" key="1">
    <citation type="submission" date="2005-07" db="EMBL/GenBank/DDBJ databases">
        <authorList>
            <person name="Mural R.J."/>
            <person name="Li P.W."/>
            <person name="Adams M.D."/>
            <person name="Amanatides P.G."/>
            <person name="Baden-Tillson H."/>
            <person name="Barnstead M."/>
            <person name="Chin S.H."/>
            <person name="Dew I."/>
            <person name="Evans C.A."/>
            <person name="Ferriera S."/>
            <person name="Flanigan M."/>
            <person name="Fosler C."/>
            <person name="Glodek A."/>
            <person name="Gu Z."/>
            <person name="Holt R.A."/>
            <person name="Jennings D."/>
            <person name="Kraft C.L."/>
            <person name="Lu F."/>
            <person name="Nguyen T."/>
            <person name="Nusskern D.R."/>
            <person name="Pfannkoch C.M."/>
            <person name="Sitter C."/>
            <person name="Sutton G.G."/>
            <person name="Venter J.C."/>
            <person name="Wang Z."/>
            <person name="Woodage T."/>
            <person name="Zheng X.H."/>
            <person name="Zhong F."/>
        </authorList>
    </citation>
    <scope>NUCLEOTIDE SEQUENCE [LARGE SCALE GENOMIC DNA]</scope>
    <source>
        <strain>BN</strain>
        <strain evidence="2">Sprague-Dawley</strain>
    </source>
</reference>
<organism evidence="1 2">
    <name type="scientific">Rattus norvegicus</name>
    <name type="common">Rat</name>
    <dbReference type="NCBI Taxonomy" id="10116"/>
    <lineage>
        <taxon>Eukaryota</taxon>
        <taxon>Metazoa</taxon>
        <taxon>Chordata</taxon>
        <taxon>Craniata</taxon>
        <taxon>Vertebrata</taxon>
        <taxon>Euteleostomi</taxon>
        <taxon>Mammalia</taxon>
        <taxon>Eutheria</taxon>
        <taxon>Euarchontoglires</taxon>
        <taxon>Glires</taxon>
        <taxon>Rodentia</taxon>
        <taxon>Myomorpha</taxon>
        <taxon>Muroidea</taxon>
        <taxon>Muridae</taxon>
        <taxon>Murinae</taxon>
        <taxon>Rattus</taxon>
    </lineage>
</organism>
<evidence type="ECO:0000313" key="1">
    <source>
        <dbReference type="EMBL" id="EDL89672.1"/>
    </source>
</evidence>
<protein>
    <submittedName>
        <fullName evidence="1">RCG63173</fullName>
    </submittedName>
</protein>
<accession>A6K1L4</accession>
<evidence type="ECO:0000313" key="2">
    <source>
        <dbReference type="Proteomes" id="UP000234681"/>
    </source>
</evidence>
<dbReference type="Proteomes" id="UP000234681">
    <property type="component" value="Chromosome 12"/>
</dbReference>
<sequence>MGYRLPSWAGGAGLGVKYLTQHGDPLRKRQT</sequence>
<name>A6K1L4_RAT</name>
<gene>
    <name evidence="1" type="ORF">rCG_63173</name>
</gene>
<dbReference type="AlphaFoldDB" id="A6K1L4"/>